<evidence type="ECO:0000256" key="5">
    <source>
        <dbReference type="ARBA" id="ARBA00023295"/>
    </source>
</evidence>
<evidence type="ECO:0000256" key="2">
    <source>
        <dbReference type="ARBA" id="ARBA00005336"/>
    </source>
</evidence>
<sequence length="554" mass="61202">MTFDHLANPPFNLDSHGMAWVKERITSLSGDDRLRQLFNLVLFGTDSSKVEQLKAFRPGSITRFDGADAAAERALIASLNNDLPTPLLVSADLEGSRLGLSGAAEMPNPLGLAALDDIEATAEVSRIMAEEARAAGINWSFTPVLDINAAFRSSIVATRGFGSDVAVIERHAITQMEVFQKNGIASAVKHWPGEGFDDRDQHLLTTVNPLGMEDWENNFGRLYRQAIEAGVMSVMSAHIALPSFVHSIVPDAGIEAFRPASISRLLNDELLRKRLGFNGLIVSDATPMAGLGSWSKRSEYLPELISSGCDIILFSDDCDADLAYLKAALADGRLSEERVDEALIRQLGLKAALGLHRPQQSETSPAIEVATERNSAYANAVSRRIPTLVKDIGRLLPLDPRKHRRVLVFSGDIVVPFWPGPQRFVLPEMLEGYGFEVTMHTPEMEVETKDYDLLLYLLGDETLLTRGRVFLDWLKLTGNFGQAMWRGWHDVPTVMISFGYPYLLYDAPRVPTYINAYSTTETMQRAVLDALLGKTPWNRNNPVDPFCGLADARF</sequence>
<feature type="domain" description="Glycoside hydrolase family 3 N-terminal" evidence="6">
    <location>
        <begin position="47"/>
        <end position="345"/>
    </location>
</feature>
<dbReference type="GO" id="GO:0004563">
    <property type="term" value="F:beta-N-acetylhexosaminidase activity"/>
    <property type="evidence" value="ECO:0007669"/>
    <property type="project" value="UniProtKB-EC"/>
</dbReference>
<keyword evidence="7" id="KW-0614">Plasmid</keyword>
<comment type="similarity">
    <text evidence="2">Belongs to the glycosyl hydrolase 3 family.</text>
</comment>
<dbReference type="PANTHER" id="PTHR30480:SF13">
    <property type="entry name" value="BETA-HEXOSAMINIDASE"/>
    <property type="match status" value="1"/>
</dbReference>
<organism evidence="7 8">
    <name type="scientific">Rhizobium grahamii CCGE 502</name>
    <dbReference type="NCBI Taxonomy" id="990285"/>
    <lineage>
        <taxon>Bacteria</taxon>
        <taxon>Pseudomonadati</taxon>
        <taxon>Pseudomonadota</taxon>
        <taxon>Alphaproteobacteria</taxon>
        <taxon>Hyphomicrobiales</taxon>
        <taxon>Rhizobiaceae</taxon>
        <taxon>Rhizobium/Agrobacterium group</taxon>
        <taxon>Rhizobium</taxon>
    </lineage>
</organism>
<proteinExistence type="inferred from homology"/>
<gene>
    <name evidence="7" type="ORF">RGCCGE502_30243</name>
</gene>
<dbReference type="InterPro" id="IPR001764">
    <property type="entry name" value="Glyco_hydro_3_N"/>
</dbReference>
<dbReference type="SUPFAM" id="SSF51445">
    <property type="entry name" value="(Trans)glycosidases"/>
    <property type="match status" value="1"/>
</dbReference>
<evidence type="ECO:0000313" key="7">
    <source>
        <dbReference type="EMBL" id="EPE94871.1"/>
    </source>
</evidence>
<reference evidence="7 8" key="1">
    <citation type="journal article" date="2012" name="J. Bacteriol.">
        <title>Genome sequence of Rhizobium grahamii CCGE502, a broad-host-range symbiont with low nodulation competitiveness in Phaseolus vulgaris.</title>
        <authorList>
            <person name="Althabegoiti M.J."/>
            <person name="Lozano L."/>
            <person name="Torres-Tejerizo G."/>
            <person name="Ormeno-Orrillo E."/>
            <person name="Rogel M.A."/>
            <person name="Gonzalez V."/>
            <person name="Martinez-Romero E."/>
        </authorList>
    </citation>
    <scope>NUCLEOTIDE SEQUENCE [LARGE SCALE GENOMIC DNA]</scope>
    <source>
        <strain evidence="7 8">CCGE 502</strain>
        <plasmid evidence="7">pRg502b</plasmid>
    </source>
</reference>
<evidence type="ECO:0000256" key="1">
    <source>
        <dbReference type="ARBA" id="ARBA00001231"/>
    </source>
</evidence>
<dbReference type="InterPro" id="IPR036962">
    <property type="entry name" value="Glyco_hydro_3_N_sf"/>
</dbReference>
<dbReference type="HOGENOM" id="CLU_008392_5_3_5"/>
<dbReference type="Pfam" id="PF00933">
    <property type="entry name" value="Glyco_hydro_3"/>
    <property type="match status" value="1"/>
</dbReference>
<dbReference type="GO" id="GO:0009254">
    <property type="term" value="P:peptidoglycan turnover"/>
    <property type="evidence" value="ECO:0007669"/>
    <property type="project" value="TreeGrafter"/>
</dbReference>
<evidence type="ECO:0000256" key="3">
    <source>
        <dbReference type="ARBA" id="ARBA00012663"/>
    </source>
</evidence>
<protein>
    <recommendedName>
        <fullName evidence="3">beta-N-acetylhexosaminidase</fullName>
        <ecNumber evidence="3">3.2.1.52</ecNumber>
    </recommendedName>
</protein>
<dbReference type="EMBL" id="AEYE02000035">
    <property type="protein sequence ID" value="EPE94871.1"/>
    <property type="molecule type" value="Genomic_DNA"/>
</dbReference>
<dbReference type="Proteomes" id="UP000014411">
    <property type="component" value="Unassembled WGS sequence"/>
</dbReference>
<dbReference type="Gene3D" id="3.20.20.300">
    <property type="entry name" value="Glycoside hydrolase, family 3, N-terminal domain"/>
    <property type="match status" value="1"/>
</dbReference>
<comment type="catalytic activity">
    <reaction evidence="1">
        <text>Hydrolysis of terminal non-reducing N-acetyl-D-hexosamine residues in N-acetyl-beta-D-hexosaminides.</text>
        <dbReference type="EC" id="3.2.1.52"/>
    </reaction>
</comment>
<dbReference type="InterPro" id="IPR036881">
    <property type="entry name" value="Glyco_hydro_3_C_sf"/>
</dbReference>
<dbReference type="RefSeq" id="WP_016557965.1">
    <property type="nucleotide sequence ID" value="NZ_AEYE02000035.1"/>
</dbReference>
<keyword evidence="4" id="KW-0378">Hydrolase</keyword>
<evidence type="ECO:0000313" key="8">
    <source>
        <dbReference type="Proteomes" id="UP000014411"/>
    </source>
</evidence>
<dbReference type="GO" id="GO:0005975">
    <property type="term" value="P:carbohydrate metabolic process"/>
    <property type="evidence" value="ECO:0007669"/>
    <property type="project" value="InterPro"/>
</dbReference>
<keyword evidence="8" id="KW-1185">Reference proteome</keyword>
<dbReference type="PANTHER" id="PTHR30480">
    <property type="entry name" value="BETA-HEXOSAMINIDASE-RELATED"/>
    <property type="match status" value="1"/>
</dbReference>
<dbReference type="InterPro" id="IPR050226">
    <property type="entry name" value="NagZ_Beta-hexosaminidase"/>
</dbReference>
<evidence type="ECO:0000259" key="6">
    <source>
        <dbReference type="Pfam" id="PF00933"/>
    </source>
</evidence>
<geneLocation type="plasmid" evidence="7">
    <name>pRg502b</name>
</geneLocation>
<evidence type="ECO:0000256" key="4">
    <source>
        <dbReference type="ARBA" id="ARBA00022801"/>
    </source>
</evidence>
<dbReference type="AlphaFoldDB" id="S3HN77"/>
<dbReference type="InterPro" id="IPR017853">
    <property type="entry name" value="GH"/>
</dbReference>
<keyword evidence="5" id="KW-0326">Glycosidase</keyword>
<comment type="caution">
    <text evidence="7">The sequence shown here is derived from an EMBL/GenBank/DDBJ whole genome shotgun (WGS) entry which is preliminary data.</text>
</comment>
<dbReference type="Gene3D" id="3.40.50.1700">
    <property type="entry name" value="Glycoside hydrolase family 3 C-terminal domain"/>
    <property type="match status" value="1"/>
</dbReference>
<dbReference type="EC" id="3.2.1.52" evidence="3"/>
<accession>S3HN77</accession>
<name>S3HN77_9HYPH</name>